<evidence type="ECO:0000259" key="8">
    <source>
        <dbReference type="Pfam" id="PF01431"/>
    </source>
</evidence>
<protein>
    <submittedName>
        <fullName evidence="10">Zinc metalloproteinase</fullName>
    </submittedName>
</protein>
<evidence type="ECO:0000313" key="10">
    <source>
        <dbReference type="EMBL" id="BCS83320.1"/>
    </source>
</evidence>
<reference evidence="10 11" key="1">
    <citation type="submission" date="2021-02" db="EMBL/GenBank/DDBJ databases">
        <title>Cotonvirus japonicus, which uses Golgi apparatus of host cells for its virion factory, phylogenetically links tailed tupanvirus and icosahedral mimivirus.</title>
        <authorList>
            <person name="Takahashi H."/>
            <person name="Fukaya S."/>
            <person name="Song C."/>
            <person name="Murata K."/>
            <person name="Takemura M."/>
        </authorList>
    </citation>
    <scope>NUCLEOTIDE SEQUENCE [LARGE SCALE GENOMIC DNA]</scope>
</reference>
<dbReference type="Pfam" id="PF01431">
    <property type="entry name" value="Peptidase_M13"/>
    <property type="match status" value="1"/>
</dbReference>
<evidence type="ECO:0000256" key="6">
    <source>
        <dbReference type="ARBA" id="ARBA00022833"/>
    </source>
</evidence>
<feature type="domain" description="Peptidase M13 C-terminal" evidence="8">
    <location>
        <begin position="421"/>
        <end position="616"/>
    </location>
</feature>
<comment type="similarity">
    <text evidence="2">Belongs to the peptidase M13 family.</text>
</comment>
<keyword evidence="6" id="KW-0862">Zinc</keyword>
<evidence type="ECO:0000256" key="2">
    <source>
        <dbReference type="ARBA" id="ARBA00007357"/>
    </source>
</evidence>
<evidence type="ECO:0000256" key="4">
    <source>
        <dbReference type="ARBA" id="ARBA00022723"/>
    </source>
</evidence>
<dbReference type="PROSITE" id="PS51885">
    <property type="entry name" value="NEPRILYSIN"/>
    <property type="match status" value="1"/>
</dbReference>
<dbReference type="GeneID" id="80558525"/>
<sequence length="621" mass="74392">MPGHKLCIPQNDLDCYYNKSNFLTINKFLRSQSIIDNYFFDFINNLTMSSDNISNKMLVLKNSYYVRDKYFFETDFFIELINSINKIENNDTTIITNNLTILIDKFEEHNIPTFFTTNISAHHKKPRKYYFTINEISLSLDNKNDYNSTELVAEFKYYLGNIFDFITKYWNYEFNKDDFINNIVDIETSFSKVILSDIDKINPQLIFNSNTREKFIKKFDINDMWSTIINKYNSEYILYDNDKYLLQVKKIFSDLKNIDKIRDFMAYSVIKKYGLYFGINSIKNYPNTQEDIILDLFYKYFKQHLENIYENNNYDPHKNEFIESLFNSMKKYIKQYFYQTNLFTTQTKHKIIKKIKNMELVIGRQDYTINLDELPKLTMNFYDNIVELDKFYKYKMKQLIGQNINRRFISFNNDILSFNVNAYYIPEYNTMYIPTGITNDSFLDLNQELINIYGSIGCVIGHEFMHFIDDFGSQFDEYGELKHWWNDFDHKIYLLDIQKIRDHYKKISNTSNDITISEDIADVLGVKLCFKSYINTYMSDINFNNISNAQKNYLKKFFKSWANLLISTNLSDSKNFIDEHSTNNIRINAPFCHLNEFYVVFDVKPGHKNYLDPTKRSKILN</sequence>
<dbReference type="GO" id="GO:0008237">
    <property type="term" value="F:metallopeptidase activity"/>
    <property type="evidence" value="ECO:0007669"/>
    <property type="project" value="UniProtKB-KW"/>
</dbReference>
<evidence type="ECO:0000313" key="11">
    <source>
        <dbReference type="Proteomes" id="UP001321479"/>
    </source>
</evidence>
<keyword evidence="7 10" id="KW-0482">Metalloprotease</keyword>
<evidence type="ECO:0000256" key="7">
    <source>
        <dbReference type="ARBA" id="ARBA00023049"/>
    </source>
</evidence>
<dbReference type="InterPro" id="IPR008753">
    <property type="entry name" value="Peptidase_M13_N"/>
</dbReference>
<keyword evidence="3" id="KW-0645">Protease</keyword>
<keyword evidence="4" id="KW-0479">Metal-binding</keyword>
<accession>A0ABM7NT16</accession>
<dbReference type="SUPFAM" id="SSF55486">
    <property type="entry name" value="Metalloproteases ('zincins'), catalytic domain"/>
    <property type="match status" value="1"/>
</dbReference>
<dbReference type="Gene3D" id="3.40.390.10">
    <property type="entry name" value="Collagenase (Catalytic Domain)"/>
    <property type="match status" value="1"/>
</dbReference>
<dbReference type="Proteomes" id="UP001321479">
    <property type="component" value="Segment"/>
</dbReference>
<evidence type="ECO:0000256" key="5">
    <source>
        <dbReference type="ARBA" id="ARBA00022801"/>
    </source>
</evidence>
<keyword evidence="11" id="KW-1185">Reference proteome</keyword>
<dbReference type="InterPro" id="IPR018497">
    <property type="entry name" value="Peptidase_M13_C"/>
</dbReference>
<name>A0ABM7NT16_9VIRU</name>
<dbReference type="PANTHER" id="PTHR11733:SF167">
    <property type="entry name" value="FI17812P1-RELATED"/>
    <property type="match status" value="1"/>
</dbReference>
<dbReference type="EMBL" id="AP024483">
    <property type="protein sequence ID" value="BCS83320.1"/>
    <property type="molecule type" value="Genomic_DNA"/>
</dbReference>
<dbReference type="RefSeq" id="YP_010841928.1">
    <property type="nucleotide sequence ID" value="NC_079139.1"/>
</dbReference>
<evidence type="ECO:0000256" key="3">
    <source>
        <dbReference type="ARBA" id="ARBA00022670"/>
    </source>
</evidence>
<dbReference type="InterPro" id="IPR000718">
    <property type="entry name" value="Peptidase_M13"/>
</dbReference>
<dbReference type="PANTHER" id="PTHR11733">
    <property type="entry name" value="ZINC METALLOPROTEASE FAMILY M13 NEPRILYSIN-RELATED"/>
    <property type="match status" value="1"/>
</dbReference>
<organism evidence="10 11">
    <name type="scientific">Cotonvirus japonicus</name>
    <dbReference type="NCBI Taxonomy" id="2811091"/>
    <lineage>
        <taxon>Viruses</taxon>
        <taxon>Varidnaviria</taxon>
        <taxon>Bamfordvirae</taxon>
        <taxon>Nucleocytoviricota</taxon>
        <taxon>Megaviricetes</taxon>
        <taxon>Imitervirales</taxon>
        <taxon>Mimiviridae</taxon>
        <taxon>Megamimivirinae</taxon>
        <taxon>Cotonvirus</taxon>
        <taxon>Cotonvirus japonicum</taxon>
    </lineage>
</organism>
<proteinExistence type="inferred from homology"/>
<comment type="cofactor">
    <cofactor evidence="1">
        <name>Zn(2+)</name>
        <dbReference type="ChEBI" id="CHEBI:29105"/>
    </cofactor>
</comment>
<feature type="domain" description="Peptidase M13 N-terminal" evidence="9">
    <location>
        <begin position="80"/>
        <end position="363"/>
    </location>
</feature>
<evidence type="ECO:0000259" key="9">
    <source>
        <dbReference type="Pfam" id="PF05649"/>
    </source>
</evidence>
<keyword evidence="5" id="KW-0378">Hydrolase</keyword>
<dbReference type="Pfam" id="PF05649">
    <property type="entry name" value="Peptidase_M13_N"/>
    <property type="match status" value="1"/>
</dbReference>
<dbReference type="InterPro" id="IPR024079">
    <property type="entry name" value="MetalloPept_cat_dom_sf"/>
</dbReference>
<dbReference type="InterPro" id="IPR042089">
    <property type="entry name" value="Peptidase_M13_dom_2"/>
</dbReference>
<dbReference type="Gene3D" id="1.10.1380.10">
    <property type="entry name" value="Neutral endopeptidase , domain2"/>
    <property type="match status" value="1"/>
</dbReference>
<evidence type="ECO:0000256" key="1">
    <source>
        <dbReference type="ARBA" id="ARBA00001947"/>
    </source>
</evidence>